<dbReference type="EMBL" id="JBHUOR010000018">
    <property type="protein sequence ID" value="MFD2867482.1"/>
    <property type="molecule type" value="Genomic_DNA"/>
</dbReference>
<dbReference type="InterPro" id="IPR053746">
    <property type="entry name" value="Viral_HT_Connector_Assembly"/>
</dbReference>
<evidence type="ECO:0000313" key="2">
    <source>
        <dbReference type="Proteomes" id="UP001597568"/>
    </source>
</evidence>
<reference evidence="2" key="1">
    <citation type="journal article" date="2019" name="Int. J. Syst. Evol. Microbiol.">
        <title>The Global Catalogue of Microorganisms (GCM) 10K type strain sequencing project: providing services to taxonomists for standard genome sequencing and annotation.</title>
        <authorList>
            <consortium name="The Broad Institute Genomics Platform"/>
            <consortium name="The Broad Institute Genome Sequencing Center for Infectious Disease"/>
            <person name="Wu L."/>
            <person name="Ma J."/>
        </authorList>
    </citation>
    <scope>NUCLEOTIDE SEQUENCE [LARGE SCALE GENOMIC DNA]</scope>
    <source>
        <strain evidence="2">KCTC 33522</strain>
    </source>
</reference>
<evidence type="ECO:0000313" key="1">
    <source>
        <dbReference type="EMBL" id="MFD2867482.1"/>
    </source>
</evidence>
<comment type="caution">
    <text evidence="1">The sequence shown here is derived from an EMBL/GenBank/DDBJ whole genome shotgun (WGS) entry which is preliminary data.</text>
</comment>
<protein>
    <submittedName>
        <fullName evidence="1">Phage head-tail connector protein</fullName>
    </submittedName>
</protein>
<dbReference type="Pfam" id="PF05135">
    <property type="entry name" value="Phage_connect_1"/>
    <property type="match status" value="1"/>
</dbReference>
<keyword evidence="2" id="KW-1185">Reference proteome</keyword>
<accession>A0ABW5XXJ8</accession>
<name>A0ABW5XXJ8_9BACL</name>
<dbReference type="Proteomes" id="UP001597568">
    <property type="component" value="Unassembled WGS sequence"/>
</dbReference>
<gene>
    <name evidence="1" type="ORF">ACFSY7_03060</name>
</gene>
<proteinExistence type="predicted"/>
<dbReference type="Gene3D" id="1.10.246.150">
    <property type="match status" value="1"/>
</dbReference>
<sequence>MMTLEELRARVDTNVEDVPLQVKLDDAIDFVEGYLNQSFDDDNPMPGRVKRIIAKYVNSELSFDGAEGIKSESLAGMSQTFESREERDNAFKSLLRATRLRKLRW</sequence>
<organism evidence="1 2">
    <name type="scientific">Kurthia populi</name>
    <dbReference type="NCBI Taxonomy" id="1562132"/>
    <lineage>
        <taxon>Bacteria</taxon>
        <taxon>Bacillati</taxon>
        <taxon>Bacillota</taxon>
        <taxon>Bacilli</taxon>
        <taxon>Bacillales</taxon>
        <taxon>Caryophanaceae</taxon>
        <taxon>Kurthia</taxon>
    </lineage>
</organism>
<dbReference type="InterPro" id="IPR021146">
    <property type="entry name" value="Phage_gp6-like_head-tail"/>
</dbReference>